<dbReference type="InterPro" id="IPR000995">
    <property type="entry name" value="Musac_Ach_rcpt"/>
</dbReference>
<evidence type="ECO:0000256" key="7">
    <source>
        <dbReference type="ARBA" id="ARBA00023040"/>
    </source>
</evidence>
<evidence type="ECO:0000256" key="9">
    <source>
        <dbReference type="ARBA" id="ARBA00023157"/>
    </source>
</evidence>
<dbReference type="PANTHER" id="PTHR24247:SF183">
    <property type="entry name" value="MUSCARINIC ACETYLCHOLINE RECEPTOR M3"/>
    <property type="match status" value="1"/>
</dbReference>
<keyword evidence="13 15" id="KW-0628">Postsynaptic cell membrane</keyword>
<feature type="region of interest" description="Disordered" evidence="16">
    <location>
        <begin position="434"/>
        <end position="461"/>
    </location>
</feature>
<protein>
    <recommendedName>
        <fullName evidence="15">Muscarinic acetylcholine receptor</fullName>
    </recommendedName>
</protein>
<keyword evidence="7 14" id="KW-0297">G-protein coupled receptor</keyword>
<dbReference type="Pfam" id="PF00001">
    <property type="entry name" value="7tm_1"/>
    <property type="match status" value="1"/>
</dbReference>
<organism evidence="18 19">
    <name type="scientific">Monopterus albus</name>
    <name type="common">Swamp eel</name>
    <dbReference type="NCBI Taxonomy" id="43700"/>
    <lineage>
        <taxon>Eukaryota</taxon>
        <taxon>Metazoa</taxon>
        <taxon>Chordata</taxon>
        <taxon>Craniata</taxon>
        <taxon>Vertebrata</taxon>
        <taxon>Euteleostomi</taxon>
        <taxon>Actinopterygii</taxon>
        <taxon>Neopterygii</taxon>
        <taxon>Teleostei</taxon>
        <taxon>Neoteleostei</taxon>
        <taxon>Acanthomorphata</taxon>
        <taxon>Anabantaria</taxon>
        <taxon>Synbranchiformes</taxon>
        <taxon>Synbranchidae</taxon>
        <taxon>Monopterus</taxon>
    </lineage>
</organism>
<keyword evidence="10 14" id="KW-0675">Receptor</keyword>
<dbReference type="GO" id="GO:0004993">
    <property type="term" value="F:G protein-coupled serotonin receptor activity"/>
    <property type="evidence" value="ECO:0007669"/>
    <property type="project" value="TreeGrafter"/>
</dbReference>
<accession>A0A3Q3KEQ6</accession>
<dbReference type="GO" id="GO:0007197">
    <property type="term" value="P:adenylate cyclase-inhibiting G protein-coupled acetylcholine receptor signaling pathway"/>
    <property type="evidence" value="ECO:0007669"/>
    <property type="project" value="TreeGrafter"/>
</dbReference>
<dbReference type="GO" id="GO:0045211">
    <property type="term" value="C:postsynaptic membrane"/>
    <property type="evidence" value="ECO:0007669"/>
    <property type="project" value="UniProtKB-SubCell"/>
</dbReference>
<dbReference type="InterPro" id="IPR000276">
    <property type="entry name" value="GPCR_Rhodpsn"/>
</dbReference>
<dbReference type="GO" id="GO:0006940">
    <property type="term" value="P:regulation of smooth muscle contraction"/>
    <property type="evidence" value="ECO:0007669"/>
    <property type="project" value="TreeGrafter"/>
</dbReference>
<comment type="caution">
    <text evidence="15">Lacks conserved residue(s) required for the propagation of feature annotation.</text>
</comment>
<feature type="transmembrane region" description="Helical" evidence="15">
    <location>
        <begin position="152"/>
        <end position="177"/>
    </location>
</feature>
<evidence type="ECO:0000256" key="3">
    <source>
        <dbReference type="ARBA" id="ARBA00022553"/>
    </source>
</evidence>
<evidence type="ECO:0000313" key="18">
    <source>
        <dbReference type="Ensembl" id="ENSMALP00000028006.1"/>
    </source>
</evidence>
<keyword evidence="6 15" id="KW-0770">Synapse</keyword>
<comment type="subcellular location">
    <subcellularLocation>
        <location evidence="15">Cell membrane</location>
        <topology evidence="15">Multi-pass membrane protein</topology>
    </subcellularLocation>
    <subcellularLocation>
        <location evidence="15">Postsynaptic cell membrane</location>
        <topology evidence="15">Multi-pass membrane protein</topology>
    </subcellularLocation>
</comment>
<dbReference type="Proteomes" id="UP000261600">
    <property type="component" value="Unplaced"/>
</dbReference>
<dbReference type="SUPFAM" id="SSF81321">
    <property type="entry name" value="Family A G protein-coupled receptor-like"/>
    <property type="match status" value="1"/>
</dbReference>
<proteinExistence type="inferred from homology"/>
<comment type="similarity">
    <text evidence="15">Belongs to the G-protein coupled receptor 1 family. Muscarinic acetylcholine receptor subfamily.</text>
</comment>
<dbReference type="PROSITE" id="PS00237">
    <property type="entry name" value="G_PROTEIN_RECEP_F1_1"/>
    <property type="match status" value="1"/>
</dbReference>
<evidence type="ECO:0000256" key="5">
    <source>
        <dbReference type="ARBA" id="ARBA00022989"/>
    </source>
</evidence>
<dbReference type="Gene3D" id="1.20.1070.10">
    <property type="entry name" value="Rhodopsin 7-helix transmembrane proteins"/>
    <property type="match status" value="2"/>
</dbReference>
<name>A0A3Q3KEQ6_MONAL</name>
<evidence type="ECO:0000259" key="17">
    <source>
        <dbReference type="PROSITE" id="PS50262"/>
    </source>
</evidence>
<evidence type="ECO:0000256" key="12">
    <source>
        <dbReference type="ARBA" id="ARBA00023224"/>
    </source>
</evidence>
<evidence type="ECO:0000256" key="13">
    <source>
        <dbReference type="ARBA" id="ARBA00023257"/>
    </source>
</evidence>
<keyword evidence="12 14" id="KW-0807">Transducer</keyword>
<reference evidence="18" key="2">
    <citation type="submission" date="2025-09" db="UniProtKB">
        <authorList>
            <consortium name="Ensembl"/>
        </authorList>
    </citation>
    <scope>IDENTIFICATION</scope>
</reference>
<feature type="transmembrane region" description="Helical" evidence="15">
    <location>
        <begin position="197"/>
        <end position="219"/>
    </location>
</feature>
<feature type="domain" description="G-protein coupled receptors family 1 profile" evidence="17">
    <location>
        <begin position="79"/>
        <end position="554"/>
    </location>
</feature>
<dbReference type="PROSITE" id="PS50262">
    <property type="entry name" value="G_PROTEIN_RECEP_F1_2"/>
    <property type="match status" value="1"/>
</dbReference>
<dbReference type="InterPro" id="IPR017452">
    <property type="entry name" value="GPCR_Rhodpsn_7TM"/>
</dbReference>
<evidence type="ECO:0000256" key="2">
    <source>
        <dbReference type="ARBA" id="ARBA00022475"/>
    </source>
</evidence>
<dbReference type="STRING" id="43700.ENSMALP00000028006"/>
<dbReference type="FunFam" id="1.20.1070.10:FF:000103">
    <property type="entry name" value="Muscarinic acetylcholine receptor"/>
    <property type="match status" value="1"/>
</dbReference>
<dbReference type="PRINTS" id="PR00243">
    <property type="entry name" value="MUSCARINICR"/>
</dbReference>
<keyword evidence="5 15" id="KW-1133">Transmembrane helix</keyword>
<evidence type="ECO:0000256" key="15">
    <source>
        <dbReference type="RuleBase" id="RU361191"/>
    </source>
</evidence>
<evidence type="ECO:0000256" key="14">
    <source>
        <dbReference type="RuleBase" id="RU000688"/>
    </source>
</evidence>
<keyword evidence="9" id="KW-1015">Disulfide bond</keyword>
<comment type="function">
    <text evidence="1">The muscarinic acetylcholine receptor mediates various cellular responses, including inhibition of adenylate cyclase, breakdown of phosphoinositides and modulation of potassium channels through the action of G proteins. Primary transducing effect is Pi turnover.</text>
</comment>
<dbReference type="AlphaFoldDB" id="A0A3Q3KEQ6"/>
<dbReference type="GO" id="GO:0016907">
    <property type="term" value="F:G protein-coupled acetylcholine receptor activity"/>
    <property type="evidence" value="ECO:0007669"/>
    <property type="project" value="UniProtKB-UniRule"/>
</dbReference>
<evidence type="ECO:0000256" key="16">
    <source>
        <dbReference type="SAM" id="MobiDB-lite"/>
    </source>
</evidence>
<feature type="compositionally biased region" description="Polar residues" evidence="16">
    <location>
        <begin position="446"/>
        <end position="461"/>
    </location>
</feature>
<evidence type="ECO:0000313" key="19">
    <source>
        <dbReference type="Proteomes" id="UP000261600"/>
    </source>
</evidence>
<feature type="transmembrane region" description="Helical" evidence="15">
    <location>
        <begin position="538"/>
        <end position="557"/>
    </location>
</feature>
<dbReference type="PRINTS" id="PR00237">
    <property type="entry name" value="GPCRRHODOPSN"/>
</dbReference>
<dbReference type="PANTHER" id="PTHR24247">
    <property type="entry name" value="5-HYDROXYTRYPTAMINE RECEPTOR"/>
    <property type="match status" value="1"/>
</dbReference>
<feature type="region of interest" description="Disordered" evidence="16">
    <location>
        <begin position="301"/>
        <end position="338"/>
    </location>
</feature>
<reference evidence="18" key="1">
    <citation type="submission" date="2025-08" db="UniProtKB">
        <authorList>
            <consortium name="Ensembl"/>
        </authorList>
    </citation>
    <scope>IDENTIFICATION</scope>
</reference>
<sequence>MSSNSTNSGFLIASTSPPVTGDYSQSNALHQGATGGAPCLDFYNSSSTSKLFNFTPESQNGNRTDQNPLGGHTVWQVVLIVMLTGTLSLVTIIAYLVMGQWAMGNWACDLWLTIDYVASNASVMNLLVISFDRYFSITRPLTYRAKRTTKRAGFMIGFAWFVSLVLWAPAILLWQYFEGKRTVPSEECYIQFLTEPAITFCTAMAAFYLPVTIMSVLYWRIYKETQNRSKELAELQGSGGCGGMGRRHGNGRAERARFLHQTGSSKSCSSYELSRLSKRRSTYQGLFGRFHRWSGVRSWRPGSIRQGDGDPDQSSSDSWNTNDAAVSLDHSGSSEDEDCGAKEMISQSHAIFSIVLSLPGIRAAVNSQLTSCEDLGEASEEDPLRGAEYNRDGLSTVTTNTTAAAIPDGANSLENSFHRLCSRKFQSVPTIQANSNQGSLEGPPTAVTTAPDSTTSIATKPPSVSMSLKEAAMAKRFAARARTQITKRKRMSLVKEKKAAKTLSAILFAFIITWTPYNIMVLINAFCNGCIPKTLWDVGYWLCYVNSTVNPMCYALCNKTFRTTFKMILLCQWDQKKRRKQQFLQRDSVVFHRKIPGEST</sequence>
<keyword evidence="4 14" id="KW-0812">Transmembrane</keyword>
<feature type="transmembrane region" description="Helical" evidence="15">
    <location>
        <begin position="73"/>
        <end position="98"/>
    </location>
</feature>
<feature type="transmembrane region" description="Helical" evidence="15">
    <location>
        <begin position="505"/>
        <end position="526"/>
    </location>
</feature>
<keyword evidence="3" id="KW-0597">Phosphoprotein</keyword>
<feature type="transmembrane region" description="Helical" evidence="15">
    <location>
        <begin position="110"/>
        <end position="131"/>
    </location>
</feature>
<dbReference type="GO" id="GO:0030425">
    <property type="term" value="C:dendrite"/>
    <property type="evidence" value="ECO:0007669"/>
    <property type="project" value="TreeGrafter"/>
</dbReference>
<keyword evidence="8 15" id="KW-0472">Membrane</keyword>
<keyword evidence="19" id="KW-1185">Reference proteome</keyword>
<dbReference type="Ensembl" id="ENSMALT00000028520.1">
    <property type="protein sequence ID" value="ENSMALP00000028006.1"/>
    <property type="gene ID" value="ENSMALG00000019419.1"/>
</dbReference>
<dbReference type="GO" id="GO:0007187">
    <property type="term" value="P:G protein-coupled receptor signaling pathway, coupled to cyclic nucleotide second messenger"/>
    <property type="evidence" value="ECO:0007669"/>
    <property type="project" value="TreeGrafter"/>
</dbReference>
<keyword evidence="2 15" id="KW-1003">Cell membrane</keyword>
<keyword evidence="11" id="KW-0325">Glycoprotein</keyword>
<evidence type="ECO:0000256" key="4">
    <source>
        <dbReference type="ARBA" id="ARBA00022692"/>
    </source>
</evidence>
<evidence type="ECO:0000256" key="8">
    <source>
        <dbReference type="ARBA" id="ARBA00023136"/>
    </source>
</evidence>
<evidence type="ECO:0000256" key="11">
    <source>
        <dbReference type="ARBA" id="ARBA00023180"/>
    </source>
</evidence>
<evidence type="ECO:0000256" key="10">
    <source>
        <dbReference type="ARBA" id="ARBA00023170"/>
    </source>
</evidence>
<evidence type="ECO:0000256" key="6">
    <source>
        <dbReference type="ARBA" id="ARBA00023018"/>
    </source>
</evidence>
<evidence type="ECO:0000256" key="1">
    <source>
        <dbReference type="ARBA" id="ARBA00003336"/>
    </source>
</evidence>